<keyword evidence="7" id="KW-1133">Transmembrane helix</keyword>
<dbReference type="PANTHER" id="PTHR44936:SF10">
    <property type="entry name" value="SENSOR PROTEIN RSTB"/>
    <property type="match status" value="1"/>
</dbReference>
<dbReference type="Pfam" id="PF16926">
    <property type="entry name" value="HisKA_4TM"/>
    <property type="match status" value="1"/>
</dbReference>
<keyword evidence="4" id="KW-0547">Nucleotide-binding</keyword>
<dbReference type="SMART" id="SM00387">
    <property type="entry name" value="HATPase_c"/>
    <property type="match status" value="1"/>
</dbReference>
<evidence type="ECO:0000256" key="7">
    <source>
        <dbReference type="SAM" id="Phobius"/>
    </source>
</evidence>
<proteinExistence type="predicted"/>
<evidence type="ECO:0000256" key="6">
    <source>
        <dbReference type="ARBA" id="ARBA00022840"/>
    </source>
</evidence>
<dbReference type="AlphaFoldDB" id="A0A847TXJ8"/>
<feature type="domain" description="Histidine kinase" evidence="8">
    <location>
        <begin position="138"/>
        <end position="341"/>
    </location>
</feature>
<keyword evidence="7" id="KW-0812">Transmembrane</keyword>
<reference evidence="9" key="1">
    <citation type="submission" date="2019-12" db="EMBL/GenBank/DDBJ databases">
        <title>Whole-genome sequence of Halomicrobium mukohataei pws1.</title>
        <authorList>
            <person name="Verma D.K."/>
            <person name="Gopal K."/>
            <person name="Prasad E.S."/>
        </authorList>
    </citation>
    <scope>NUCLEOTIDE SEQUENCE</scope>
    <source>
        <strain evidence="9">Pws1</strain>
    </source>
</reference>
<name>A0A847TXJ8_9EURY</name>
<dbReference type="CDD" id="cd00075">
    <property type="entry name" value="HATPase"/>
    <property type="match status" value="1"/>
</dbReference>
<dbReference type="Gene3D" id="3.30.565.10">
    <property type="entry name" value="Histidine kinase-like ATPase, C-terminal domain"/>
    <property type="match status" value="1"/>
</dbReference>
<evidence type="ECO:0000313" key="10">
    <source>
        <dbReference type="Proteomes" id="UP000608662"/>
    </source>
</evidence>
<evidence type="ECO:0000256" key="2">
    <source>
        <dbReference type="ARBA" id="ARBA00012438"/>
    </source>
</evidence>
<dbReference type="EMBL" id="WOYG01000001">
    <property type="protein sequence ID" value="NLV10732.1"/>
    <property type="molecule type" value="Genomic_DNA"/>
</dbReference>
<dbReference type="SUPFAM" id="SSF55874">
    <property type="entry name" value="ATPase domain of HSP90 chaperone/DNA topoisomerase II/histidine kinase"/>
    <property type="match status" value="1"/>
</dbReference>
<dbReference type="GO" id="GO:0005524">
    <property type="term" value="F:ATP binding"/>
    <property type="evidence" value="ECO:0007669"/>
    <property type="project" value="UniProtKB-KW"/>
</dbReference>
<dbReference type="InterPro" id="IPR031623">
    <property type="entry name" value="HisKA_4TM"/>
</dbReference>
<feature type="transmembrane region" description="Helical" evidence="7">
    <location>
        <begin position="24"/>
        <end position="49"/>
    </location>
</feature>
<dbReference type="InterPro" id="IPR003594">
    <property type="entry name" value="HATPase_dom"/>
</dbReference>
<dbReference type="Proteomes" id="UP000608662">
    <property type="component" value="Unassembled WGS sequence"/>
</dbReference>
<feature type="transmembrane region" description="Helical" evidence="7">
    <location>
        <begin position="61"/>
        <end position="82"/>
    </location>
</feature>
<keyword evidence="5 9" id="KW-0418">Kinase</keyword>
<comment type="catalytic activity">
    <reaction evidence="1">
        <text>ATP + protein L-histidine = ADP + protein N-phospho-L-histidine.</text>
        <dbReference type="EC" id="2.7.13.3"/>
    </reaction>
</comment>
<keyword evidence="7" id="KW-0472">Membrane</keyword>
<comment type="caution">
    <text evidence="9">The sequence shown here is derived from an EMBL/GenBank/DDBJ whole genome shotgun (WGS) entry which is preliminary data.</text>
</comment>
<dbReference type="PANTHER" id="PTHR44936">
    <property type="entry name" value="SENSOR PROTEIN CREC"/>
    <property type="match status" value="1"/>
</dbReference>
<sequence>MTGILWFGGAVWNFQGEVTTLESAALPVVTFVLTGGFSIGVVFVGYRLSQSQFTPEQRWSIVGWTVGGLGITVLLHTATLAIRAAEGRPIGEPQFPLLVAGGVGALAGYGIGELLVDVRRSAAQAEQARDGMAFANSLLRHDVRNALQVILGQVDVLTAVDDERATEAANRIESQVEALYDLTANAEAVTGVLTGEATPEPRNVVEDIETSVATVTESFPDATVETALHDELVVRGTDALRPVFANILDNAIEHTGPEPTVRVTTETADGVARVRFADDGRGIPEAQRSQIFERGVTTDGGSNGLGLHIVSTLVERSDGSIYVEDSDLGGAAFVVELPIAE</sequence>
<protein>
    <recommendedName>
        <fullName evidence="2">histidine kinase</fullName>
        <ecNumber evidence="2">2.7.13.3</ecNumber>
    </recommendedName>
</protein>
<gene>
    <name evidence="9" type="ORF">GOC74_12435</name>
</gene>
<dbReference type="InterPro" id="IPR050980">
    <property type="entry name" value="2C_sensor_his_kinase"/>
</dbReference>
<dbReference type="GO" id="GO:0004673">
    <property type="term" value="F:protein histidine kinase activity"/>
    <property type="evidence" value="ECO:0007669"/>
    <property type="project" value="UniProtKB-EC"/>
</dbReference>
<evidence type="ECO:0000256" key="5">
    <source>
        <dbReference type="ARBA" id="ARBA00022777"/>
    </source>
</evidence>
<evidence type="ECO:0000256" key="1">
    <source>
        <dbReference type="ARBA" id="ARBA00000085"/>
    </source>
</evidence>
<accession>A0A847TXJ8</accession>
<evidence type="ECO:0000256" key="4">
    <source>
        <dbReference type="ARBA" id="ARBA00022741"/>
    </source>
</evidence>
<dbReference type="InterPro" id="IPR036890">
    <property type="entry name" value="HATPase_C_sf"/>
</dbReference>
<organism evidence="9 10">
    <name type="scientific">Halomicrobium mukohataei</name>
    <dbReference type="NCBI Taxonomy" id="57705"/>
    <lineage>
        <taxon>Archaea</taxon>
        <taxon>Methanobacteriati</taxon>
        <taxon>Methanobacteriota</taxon>
        <taxon>Stenosarchaea group</taxon>
        <taxon>Halobacteria</taxon>
        <taxon>Halobacteriales</taxon>
        <taxon>Haloarculaceae</taxon>
        <taxon>Halomicrobium</taxon>
    </lineage>
</organism>
<dbReference type="PROSITE" id="PS50109">
    <property type="entry name" value="HIS_KIN"/>
    <property type="match status" value="1"/>
</dbReference>
<evidence type="ECO:0000256" key="3">
    <source>
        <dbReference type="ARBA" id="ARBA00022679"/>
    </source>
</evidence>
<dbReference type="Pfam" id="PF02518">
    <property type="entry name" value="HATPase_c"/>
    <property type="match status" value="1"/>
</dbReference>
<evidence type="ECO:0000259" key="8">
    <source>
        <dbReference type="PROSITE" id="PS50109"/>
    </source>
</evidence>
<dbReference type="PRINTS" id="PR00344">
    <property type="entry name" value="BCTRLSENSOR"/>
</dbReference>
<dbReference type="InterPro" id="IPR005467">
    <property type="entry name" value="His_kinase_dom"/>
</dbReference>
<dbReference type="InterPro" id="IPR004358">
    <property type="entry name" value="Sig_transdc_His_kin-like_C"/>
</dbReference>
<keyword evidence="6" id="KW-0067">ATP-binding</keyword>
<keyword evidence="3" id="KW-0808">Transferase</keyword>
<dbReference type="EC" id="2.7.13.3" evidence="2"/>
<evidence type="ECO:0000313" key="9">
    <source>
        <dbReference type="EMBL" id="NLV10732.1"/>
    </source>
</evidence>